<organism evidence="1 2">
    <name type="scientific">Staphylococcus aureus</name>
    <dbReference type="NCBI Taxonomy" id="1280"/>
    <lineage>
        <taxon>Bacteria</taxon>
        <taxon>Bacillati</taxon>
        <taxon>Bacillota</taxon>
        <taxon>Bacilli</taxon>
        <taxon>Bacillales</taxon>
        <taxon>Staphylococcaceae</taxon>
        <taxon>Staphylococcus</taxon>
    </lineage>
</organism>
<name>A0A2X2JXU5_STAAU</name>
<dbReference type="EMBL" id="UAUX01000003">
    <property type="protein sequence ID" value="SPZ97026.1"/>
    <property type="molecule type" value="Genomic_DNA"/>
</dbReference>
<protein>
    <submittedName>
        <fullName evidence="1">Pathogenicity island protein</fullName>
    </submittedName>
</protein>
<dbReference type="AlphaFoldDB" id="A0A2X2JXU5"/>
<evidence type="ECO:0000313" key="2">
    <source>
        <dbReference type="Proteomes" id="UP000249913"/>
    </source>
</evidence>
<accession>A0A2X2JXU5</accession>
<gene>
    <name evidence="1" type="ORF">NCTC7878_00448</name>
</gene>
<proteinExistence type="predicted"/>
<reference evidence="1 2" key="1">
    <citation type="submission" date="2018-06" db="EMBL/GenBank/DDBJ databases">
        <authorList>
            <consortium name="Pathogen Informatics"/>
            <person name="Doyle S."/>
        </authorList>
    </citation>
    <scope>NUCLEOTIDE SEQUENCE [LARGE SCALE GENOMIC DNA]</scope>
    <source>
        <strain evidence="1 2">NCTC7878</strain>
    </source>
</reference>
<evidence type="ECO:0000313" key="1">
    <source>
        <dbReference type="EMBL" id="SPZ97026.1"/>
    </source>
</evidence>
<dbReference type="Proteomes" id="UP000249913">
    <property type="component" value="Unassembled WGS sequence"/>
</dbReference>
<sequence>MQSIAEKETYHLPTEHLQVFNVIKKYVHKYITKN</sequence>